<evidence type="ECO:0000256" key="8">
    <source>
        <dbReference type="ARBA" id="ARBA00022842"/>
    </source>
</evidence>
<evidence type="ECO:0000256" key="1">
    <source>
        <dbReference type="ARBA" id="ARBA00001946"/>
    </source>
</evidence>
<keyword evidence="8" id="KW-0460">Magnesium</keyword>
<dbReference type="Proteomes" id="UP000008854">
    <property type="component" value="Unassembled WGS sequence"/>
</dbReference>
<dbReference type="GO" id="GO:0005634">
    <property type="term" value="C:nucleus"/>
    <property type="evidence" value="ECO:0007669"/>
    <property type="project" value="UniProtKB-SubCell"/>
</dbReference>
<name>A0A5K4F1W8_SCHMA</name>
<keyword evidence="9" id="KW-0539">Nucleus</keyword>
<evidence type="ECO:0000313" key="14">
    <source>
        <dbReference type="WBParaSite" id="Smp_300810.1"/>
    </source>
</evidence>
<keyword evidence="13" id="KW-1185">Reference proteome</keyword>
<dbReference type="Gene3D" id="1.10.8.60">
    <property type="match status" value="1"/>
</dbReference>
<evidence type="ECO:0000256" key="4">
    <source>
        <dbReference type="ARBA" id="ARBA00022723"/>
    </source>
</evidence>
<dbReference type="Pfam" id="PF17862">
    <property type="entry name" value="AAA_lid_3"/>
    <property type="match status" value="1"/>
</dbReference>
<keyword evidence="5" id="KW-0547">Nucleotide-binding</keyword>
<dbReference type="WBParaSite" id="Smp_300810.1">
    <property type="protein sequence ID" value="Smp_300810.1"/>
    <property type="gene ID" value="Smp_300810"/>
</dbReference>
<dbReference type="InterPro" id="IPR041569">
    <property type="entry name" value="AAA_lid_3"/>
</dbReference>
<dbReference type="InterPro" id="IPR050304">
    <property type="entry name" value="MT-severing_AAA_ATPase"/>
</dbReference>
<dbReference type="PANTHER" id="PTHR23074">
    <property type="entry name" value="AAA DOMAIN-CONTAINING"/>
    <property type="match status" value="1"/>
</dbReference>
<dbReference type="FunCoup" id="A0A5K4F1W8">
    <property type="interactions" value="855"/>
</dbReference>
<comment type="similarity">
    <text evidence="3">Belongs to the AAA ATPase family.</text>
</comment>
<dbReference type="InterPro" id="IPR047858">
    <property type="entry name" value="FIGNL1_ATPase"/>
</dbReference>
<protein>
    <recommendedName>
        <fullName evidence="10">Fidgetin-like protein 1</fullName>
    </recommendedName>
</protein>
<feature type="region of interest" description="Disordered" evidence="11">
    <location>
        <begin position="214"/>
        <end position="254"/>
    </location>
</feature>
<dbReference type="InterPro" id="IPR027417">
    <property type="entry name" value="P-loop_NTPase"/>
</dbReference>
<evidence type="ECO:0000256" key="2">
    <source>
        <dbReference type="ARBA" id="ARBA00004123"/>
    </source>
</evidence>
<proteinExistence type="inferred from homology"/>
<dbReference type="GO" id="GO:0005524">
    <property type="term" value="F:ATP binding"/>
    <property type="evidence" value="ECO:0007669"/>
    <property type="project" value="UniProtKB-KW"/>
</dbReference>
<evidence type="ECO:0000256" key="7">
    <source>
        <dbReference type="ARBA" id="ARBA00022840"/>
    </source>
</evidence>
<dbReference type="CDD" id="cd19525">
    <property type="entry name" value="RecA-like_Figl-1"/>
    <property type="match status" value="1"/>
</dbReference>
<dbReference type="STRING" id="6183.A0A5K4F1W8"/>
<reference evidence="13" key="1">
    <citation type="journal article" date="2012" name="PLoS Negl. Trop. Dis.">
        <title>A systematically improved high quality genome and transcriptome of the human blood fluke Schistosoma mansoni.</title>
        <authorList>
            <person name="Protasio A.V."/>
            <person name="Tsai I.J."/>
            <person name="Babbage A."/>
            <person name="Nichol S."/>
            <person name="Hunt M."/>
            <person name="Aslett M.A."/>
            <person name="De Silva N."/>
            <person name="Velarde G.S."/>
            <person name="Anderson T.J."/>
            <person name="Clark R.C."/>
            <person name="Davidson C."/>
            <person name="Dillon G.P."/>
            <person name="Holroyd N.E."/>
            <person name="LoVerde P.T."/>
            <person name="Lloyd C."/>
            <person name="McQuillan J."/>
            <person name="Oliveira G."/>
            <person name="Otto T.D."/>
            <person name="Parker-Manuel S.J."/>
            <person name="Quail M.A."/>
            <person name="Wilson R.A."/>
            <person name="Zerlotini A."/>
            <person name="Dunne D.W."/>
            <person name="Berriman M."/>
        </authorList>
    </citation>
    <scope>NUCLEOTIDE SEQUENCE [LARGE SCALE GENOMIC DNA]</scope>
    <source>
        <strain evidence="13">Puerto Rican</strain>
    </source>
</reference>
<evidence type="ECO:0000256" key="5">
    <source>
        <dbReference type="ARBA" id="ARBA00022741"/>
    </source>
</evidence>
<accession>A0A5K4F1W8</accession>
<evidence type="ECO:0000256" key="3">
    <source>
        <dbReference type="ARBA" id="ARBA00006914"/>
    </source>
</evidence>
<feature type="region of interest" description="Disordered" evidence="11">
    <location>
        <begin position="146"/>
        <end position="185"/>
    </location>
</feature>
<evidence type="ECO:0000256" key="6">
    <source>
        <dbReference type="ARBA" id="ARBA00022801"/>
    </source>
</evidence>
<dbReference type="GO" id="GO:0046872">
    <property type="term" value="F:metal ion binding"/>
    <property type="evidence" value="ECO:0007669"/>
    <property type="project" value="UniProtKB-KW"/>
</dbReference>
<evidence type="ECO:0000256" key="11">
    <source>
        <dbReference type="SAM" id="MobiDB-lite"/>
    </source>
</evidence>
<comment type="subcellular location">
    <subcellularLocation>
        <location evidence="2">Nucleus</location>
    </subcellularLocation>
</comment>
<evidence type="ECO:0000259" key="12">
    <source>
        <dbReference type="SMART" id="SM00382"/>
    </source>
</evidence>
<dbReference type="Pfam" id="PF09336">
    <property type="entry name" value="Vps4_C"/>
    <property type="match status" value="1"/>
</dbReference>
<evidence type="ECO:0000256" key="10">
    <source>
        <dbReference type="ARBA" id="ARBA00035694"/>
    </source>
</evidence>
<reference evidence="14" key="2">
    <citation type="submission" date="2019-11" db="UniProtKB">
        <authorList>
            <consortium name="WormBaseParasite"/>
        </authorList>
    </citation>
    <scope>IDENTIFICATION</scope>
    <source>
        <strain evidence="14">Puerto Rican</strain>
    </source>
</reference>
<dbReference type="InParanoid" id="A0A5K4F1W8"/>
<comment type="cofactor">
    <cofactor evidence="1">
        <name>Mg(2+)</name>
        <dbReference type="ChEBI" id="CHEBI:18420"/>
    </cofactor>
</comment>
<dbReference type="GO" id="GO:0016887">
    <property type="term" value="F:ATP hydrolysis activity"/>
    <property type="evidence" value="ECO:0007669"/>
    <property type="project" value="InterPro"/>
</dbReference>
<dbReference type="Gene3D" id="3.40.50.300">
    <property type="entry name" value="P-loop containing nucleotide triphosphate hydrolases"/>
    <property type="match status" value="1"/>
</dbReference>
<feature type="domain" description="AAA+ ATPase" evidence="12">
    <location>
        <begin position="320"/>
        <end position="456"/>
    </location>
</feature>
<dbReference type="GO" id="GO:0008568">
    <property type="term" value="F:microtubule severing ATPase activity"/>
    <property type="evidence" value="ECO:0007669"/>
    <property type="project" value="TreeGrafter"/>
</dbReference>
<keyword evidence="4" id="KW-0479">Metal-binding</keyword>
<keyword evidence="6" id="KW-0378">Hydrolase</keyword>
<organism evidence="13 14">
    <name type="scientific">Schistosoma mansoni</name>
    <name type="common">Blood fluke</name>
    <dbReference type="NCBI Taxonomy" id="6183"/>
    <lineage>
        <taxon>Eukaryota</taxon>
        <taxon>Metazoa</taxon>
        <taxon>Spiralia</taxon>
        <taxon>Lophotrochozoa</taxon>
        <taxon>Platyhelminthes</taxon>
        <taxon>Trematoda</taxon>
        <taxon>Digenea</taxon>
        <taxon>Strigeidida</taxon>
        <taxon>Schistosomatoidea</taxon>
        <taxon>Schistosomatidae</taxon>
        <taxon>Schistosoma</taxon>
    </lineage>
</organism>
<keyword evidence="7" id="KW-0067">ATP-binding</keyword>
<dbReference type="AlphaFoldDB" id="A0A5K4F1W8"/>
<dbReference type="InterPro" id="IPR003593">
    <property type="entry name" value="AAA+_ATPase"/>
</dbReference>
<evidence type="ECO:0000256" key="9">
    <source>
        <dbReference type="ARBA" id="ARBA00023242"/>
    </source>
</evidence>
<feature type="compositionally biased region" description="Low complexity" evidence="11">
    <location>
        <begin position="163"/>
        <end position="177"/>
    </location>
</feature>
<dbReference type="SUPFAM" id="SSF52540">
    <property type="entry name" value="P-loop containing nucleoside triphosphate hydrolases"/>
    <property type="match status" value="1"/>
</dbReference>
<sequence>MSEVNKENRAEYIRRILFSQLPERRNAFDVDLLLSEYAELVDNMKYGINNYAEGALRLAEGCKNESNHWRSAMTVDMALNALEGVTFKQPCPFANQSLPSDFDVTKFCSVLTELFDGEDSSNQVCESVRNTNVHFSSVGQKRSSVDFEKHYSSPKRHLEKSESTSFHKNSSNSNHNTEVTESESTLFQTAGSLLEQNLKSKQNENNNRISLMYGSSKQSLGSRRGVRGNFVPPFEKDSDSTSKSTSNYSAENKSEASICDERLKQFDQKIVDMIMSEIMDSKSSITWDDIAGLEFSKKTLQEIVILPMLRPDLFVGLRGPPKGLLLFGPPGTGKTLIGKCIASQSNSTFFSISASSLTSKWVGEGEKLVRALFSIARIHQPSVIFIDEVDSLLTQRSETEHESSRRIKTEFLVQLDGITTNDDERILFIGATNRPQELDEAARRRFVKRLYIPLPTRSARKQIVQRLLRQNHHTLKEEDFWDIADRANGYSGADMANLCREAAMGPIRSLTMEAIQHIACDEVRPVELTDFHAAFRQVRASNSSSDLEQYLKWNSQYGSFEV</sequence>
<dbReference type="Pfam" id="PF00004">
    <property type="entry name" value="AAA"/>
    <property type="match status" value="1"/>
</dbReference>
<dbReference type="InterPro" id="IPR015415">
    <property type="entry name" value="Spast_Vps4_C"/>
</dbReference>
<dbReference type="FunFam" id="1.10.8.60:FF:000022">
    <property type="entry name" value="Fidgetin like 1"/>
    <property type="match status" value="1"/>
</dbReference>
<evidence type="ECO:0000313" key="13">
    <source>
        <dbReference type="Proteomes" id="UP000008854"/>
    </source>
</evidence>
<dbReference type="FunFam" id="3.40.50.300:FF:000093">
    <property type="entry name" value="Fidgetin-like 1"/>
    <property type="match status" value="1"/>
</dbReference>
<dbReference type="InterPro" id="IPR003959">
    <property type="entry name" value="ATPase_AAA_core"/>
</dbReference>
<dbReference type="PANTHER" id="PTHR23074:SF17">
    <property type="entry name" value="FIDGETIN-LIKE PROTEIN 1"/>
    <property type="match status" value="1"/>
</dbReference>
<dbReference type="SMART" id="SM00382">
    <property type="entry name" value="AAA"/>
    <property type="match status" value="1"/>
</dbReference>